<accession>A0ABN6XCP2</accession>
<gene>
    <name evidence="2" type="ORF">GCM10025865_11820</name>
</gene>
<dbReference type="InterPro" id="IPR038595">
    <property type="entry name" value="LOR_sf"/>
</dbReference>
<sequence length="150" mass="16359">MRRSGIPGVADSRRNHGYAPAPEGWTRMLVKSKFGMGRDFAALHPETEEQMFFVDGKVGVRPKAEIQDADGATIYTVRGKMLAIPKKITIIDAQGTEVAWLKAKAFSIIKDKMTLEVADGEPWLLEGSFIEKNYSISSGVGGSSRSPRSG</sequence>
<dbReference type="Pfam" id="PF04525">
    <property type="entry name" value="LOR"/>
    <property type="match status" value="1"/>
</dbReference>
<dbReference type="Gene3D" id="2.40.160.200">
    <property type="entry name" value="LURP1-related"/>
    <property type="match status" value="1"/>
</dbReference>
<organism evidence="2 3">
    <name type="scientific">Paraoerskovia sediminicola</name>
    <dbReference type="NCBI Taxonomy" id="1138587"/>
    <lineage>
        <taxon>Bacteria</taxon>
        <taxon>Bacillati</taxon>
        <taxon>Actinomycetota</taxon>
        <taxon>Actinomycetes</taxon>
        <taxon>Micrococcales</taxon>
        <taxon>Cellulomonadaceae</taxon>
        <taxon>Paraoerskovia</taxon>
    </lineage>
</organism>
<dbReference type="InterPro" id="IPR007612">
    <property type="entry name" value="LOR"/>
</dbReference>
<dbReference type="InterPro" id="IPR025659">
    <property type="entry name" value="Tubby-like_C"/>
</dbReference>
<protein>
    <submittedName>
        <fullName evidence="2">Uncharacterized protein</fullName>
    </submittedName>
</protein>
<dbReference type="Proteomes" id="UP001321475">
    <property type="component" value="Chromosome"/>
</dbReference>
<name>A0ABN6XCP2_9CELL</name>
<reference evidence="3" key="1">
    <citation type="journal article" date="2019" name="Int. J. Syst. Evol. Microbiol.">
        <title>The Global Catalogue of Microorganisms (GCM) 10K type strain sequencing project: providing services to taxonomists for standard genome sequencing and annotation.</title>
        <authorList>
            <consortium name="The Broad Institute Genomics Platform"/>
            <consortium name="The Broad Institute Genome Sequencing Center for Infectious Disease"/>
            <person name="Wu L."/>
            <person name="Ma J."/>
        </authorList>
    </citation>
    <scope>NUCLEOTIDE SEQUENCE [LARGE SCALE GENOMIC DNA]</scope>
    <source>
        <strain evidence="3">NBRC 108565</strain>
    </source>
</reference>
<evidence type="ECO:0000313" key="2">
    <source>
        <dbReference type="EMBL" id="BDZ41883.1"/>
    </source>
</evidence>
<comment type="similarity">
    <text evidence="1">Belongs to the LOR family.</text>
</comment>
<dbReference type="EMBL" id="AP027729">
    <property type="protein sequence ID" value="BDZ41883.1"/>
    <property type="molecule type" value="Genomic_DNA"/>
</dbReference>
<evidence type="ECO:0000313" key="3">
    <source>
        <dbReference type="Proteomes" id="UP001321475"/>
    </source>
</evidence>
<keyword evidence="3" id="KW-1185">Reference proteome</keyword>
<dbReference type="SUPFAM" id="SSF54518">
    <property type="entry name" value="Tubby C-terminal domain-like"/>
    <property type="match status" value="1"/>
</dbReference>
<proteinExistence type="inferred from homology"/>
<evidence type="ECO:0000256" key="1">
    <source>
        <dbReference type="ARBA" id="ARBA00005437"/>
    </source>
</evidence>